<dbReference type="Proteomes" id="UP000693970">
    <property type="component" value="Unassembled WGS sequence"/>
</dbReference>
<keyword evidence="3" id="KW-1185">Reference proteome</keyword>
<feature type="region of interest" description="Disordered" evidence="1">
    <location>
        <begin position="182"/>
        <end position="233"/>
    </location>
</feature>
<evidence type="ECO:0000313" key="2">
    <source>
        <dbReference type="EMBL" id="KAG7344313.1"/>
    </source>
</evidence>
<dbReference type="InterPro" id="IPR050853">
    <property type="entry name" value="WD_repeat_DNA-damage-binding"/>
</dbReference>
<sequence length="761" mass="83443">MGNKRGQRGISDNVVSQRPSKQMSLLSFWSVKSTPTDTDTLRTDDDTEGCLNTTTSSPSSNVIHKGDKENTGFVLEETHQNDDQKSNTCLENTAVVINSTVVSTKQQLCNLVTPAKTSNNVASILSSCQFSETSKTSKTHSVDTQFRNELNNCVCVEKKKKKKKKGGTIEENINDERINAHMINNNNNSNNNNNNNVENDDTGPVLQRGDVESVNDNTHHQDHGDDGNDPPLSEYEKLRLRNIERNNARLAALGLLNCTTTTTTMKRSTDFTKRKRPIKRPASTTNVPRPPTRRSTRSRRTVLLSENDNQAANGDELGDILSRENSPEELPVVNVEYSHSPLYHYDARNTIIEKHDTAAVVEFSKMTSLCITGKRLCPPKGLSAIYSLNFWGDQCEDVPWLVGAGKAGLISIWNIGQKGTVCMENEMVDTALESIIDPIMAWKAHKGRWIADAKFLPAATKNTPQQLLTAGNDGTVCLWDLYRIGSDGVPKLTTRSTNELHASGIFCMDVSSKDSNNNTNNAVIATGSKDKTIAVFNIQAFANGTSAPLWRSHFHTAKVGAVQFQGSDSTVLASASDDGIVAIHDYRMNGRNACAVVAELDNAHRRPHSVVWDPSNTHVLATAGMDPYIKLWDWRNLSAHLATLEGHVPVGRSCKQIHRPTFVPWRKRIRGTNETYLFSGGEGSGCLSTFQIDYGTMEITNNNVSPSSSALRTTLLSRGELVDGGDAGCIAVQGNNVAVSVNQGEVVLLKPTDYHGRHASK</sequence>
<reference evidence="2" key="2">
    <citation type="submission" date="2021-04" db="EMBL/GenBank/DDBJ databases">
        <authorList>
            <person name="Podell S."/>
        </authorList>
    </citation>
    <scope>NUCLEOTIDE SEQUENCE</scope>
    <source>
        <strain evidence="2">Hildebrandi</strain>
    </source>
</reference>
<dbReference type="OrthoDB" id="273771at2759"/>
<feature type="region of interest" description="Disordered" evidence="1">
    <location>
        <begin position="266"/>
        <end position="299"/>
    </location>
</feature>
<feature type="compositionally biased region" description="Basic and acidic residues" evidence="1">
    <location>
        <begin position="217"/>
        <end position="226"/>
    </location>
</feature>
<dbReference type="PANTHER" id="PTHR14773:SF2">
    <property type="entry name" value="(WILD MALAYSIAN BANANA) HYPOTHETICAL PROTEIN"/>
    <property type="match status" value="1"/>
</dbReference>
<organism evidence="2 3">
    <name type="scientific">Nitzschia inconspicua</name>
    <dbReference type="NCBI Taxonomy" id="303405"/>
    <lineage>
        <taxon>Eukaryota</taxon>
        <taxon>Sar</taxon>
        <taxon>Stramenopiles</taxon>
        <taxon>Ochrophyta</taxon>
        <taxon>Bacillariophyta</taxon>
        <taxon>Bacillariophyceae</taxon>
        <taxon>Bacillariophycidae</taxon>
        <taxon>Bacillariales</taxon>
        <taxon>Bacillariaceae</taxon>
        <taxon>Nitzschia</taxon>
    </lineage>
</organism>
<accession>A0A9K3KK78</accession>
<dbReference type="Pfam" id="PF00400">
    <property type="entry name" value="WD40"/>
    <property type="match status" value="3"/>
</dbReference>
<feature type="region of interest" description="Disordered" evidence="1">
    <location>
        <begin position="36"/>
        <end position="65"/>
    </location>
</feature>
<dbReference type="GO" id="GO:0005634">
    <property type="term" value="C:nucleus"/>
    <property type="evidence" value="ECO:0007669"/>
    <property type="project" value="TreeGrafter"/>
</dbReference>
<dbReference type="PANTHER" id="PTHR14773">
    <property type="entry name" value="WD REPEAT-CONTAINING PROTEIN 76"/>
    <property type="match status" value="1"/>
</dbReference>
<dbReference type="GO" id="GO:0003677">
    <property type="term" value="F:DNA binding"/>
    <property type="evidence" value="ECO:0007669"/>
    <property type="project" value="TreeGrafter"/>
</dbReference>
<gene>
    <name evidence="2" type="ORF">IV203_022321</name>
</gene>
<dbReference type="InterPro" id="IPR001680">
    <property type="entry name" value="WD40_rpt"/>
</dbReference>
<evidence type="ECO:0000313" key="3">
    <source>
        <dbReference type="Proteomes" id="UP000693970"/>
    </source>
</evidence>
<dbReference type="SMART" id="SM00320">
    <property type="entry name" value="WD40"/>
    <property type="match status" value="4"/>
</dbReference>
<feature type="compositionally biased region" description="Low complexity" evidence="1">
    <location>
        <begin position="184"/>
        <end position="196"/>
    </location>
</feature>
<proteinExistence type="predicted"/>
<protein>
    <submittedName>
        <fullName evidence="2">WD repeat-containing protein</fullName>
    </submittedName>
</protein>
<name>A0A9K3KK78_9STRA</name>
<dbReference type="EMBL" id="JAGRRH010000023">
    <property type="protein sequence ID" value="KAG7344313.1"/>
    <property type="molecule type" value="Genomic_DNA"/>
</dbReference>
<evidence type="ECO:0000256" key="1">
    <source>
        <dbReference type="SAM" id="MobiDB-lite"/>
    </source>
</evidence>
<dbReference type="AlphaFoldDB" id="A0A9K3KK78"/>
<reference evidence="2" key="1">
    <citation type="journal article" date="2021" name="Sci. Rep.">
        <title>Diploid genomic architecture of Nitzschia inconspicua, an elite biomass production diatom.</title>
        <authorList>
            <person name="Oliver A."/>
            <person name="Podell S."/>
            <person name="Pinowska A."/>
            <person name="Traller J.C."/>
            <person name="Smith S.R."/>
            <person name="McClure R."/>
            <person name="Beliaev A."/>
            <person name="Bohutskyi P."/>
            <person name="Hill E.A."/>
            <person name="Rabines A."/>
            <person name="Zheng H."/>
            <person name="Allen L.Z."/>
            <person name="Kuo A."/>
            <person name="Grigoriev I.V."/>
            <person name="Allen A.E."/>
            <person name="Hazlebeck D."/>
            <person name="Allen E.E."/>
        </authorList>
    </citation>
    <scope>NUCLEOTIDE SEQUENCE</scope>
    <source>
        <strain evidence="2">Hildebrandi</strain>
    </source>
</reference>
<comment type="caution">
    <text evidence="2">The sequence shown here is derived from an EMBL/GenBank/DDBJ whole genome shotgun (WGS) entry which is preliminary data.</text>
</comment>
<feature type="compositionally biased region" description="Polar residues" evidence="1">
    <location>
        <begin position="50"/>
        <end position="62"/>
    </location>
</feature>
<dbReference type="GO" id="GO:2000001">
    <property type="term" value="P:regulation of DNA damage checkpoint"/>
    <property type="evidence" value="ECO:0007669"/>
    <property type="project" value="TreeGrafter"/>
</dbReference>